<keyword evidence="3" id="KW-1185">Reference proteome</keyword>
<proteinExistence type="predicted"/>
<accession>A0ABD0L936</accession>
<reference evidence="2 3" key="1">
    <citation type="journal article" date="2023" name="Sci. Data">
        <title>Genome assembly of the Korean intertidal mud-creeper Batillaria attramentaria.</title>
        <authorList>
            <person name="Patra A.K."/>
            <person name="Ho P.T."/>
            <person name="Jun S."/>
            <person name="Lee S.J."/>
            <person name="Kim Y."/>
            <person name="Won Y.J."/>
        </authorList>
    </citation>
    <scope>NUCLEOTIDE SEQUENCE [LARGE SCALE GENOMIC DNA]</scope>
    <source>
        <strain evidence="2">Wonlab-2016</strain>
    </source>
</reference>
<feature type="region of interest" description="Disordered" evidence="1">
    <location>
        <begin position="96"/>
        <end position="116"/>
    </location>
</feature>
<name>A0ABD0L936_9CAEN</name>
<evidence type="ECO:0000256" key="1">
    <source>
        <dbReference type="SAM" id="MobiDB-lite"/>
    </source>
</evidence>
<evidence type="ECO:0000313" key="3">
    <source>
        <dbReference type="Proteomes" id="UP001519460"/>
    </source>
</evidence>
<sequence>MNQWTVAEFDSGLAFFERPTRAGHVGTDAGIYCTSSPRVPLKGDNNPLSGCPPEGAGCPLTIIQLNNPVSSTSLVAASASTPDTLEFHKLHSSKLEREKKIEDRADKGLTLGSQSC</sequence>
<evidence type="ECO:0000313" key="2">
    <source>
        <dbReference type="EMBL" id="KAK7495700.1"/>
    </source>
</evidence>
<feature type="compositionally biased region" description="Basic and acidic residues" evidence="1">
    <location>
        <begin position="96"/>
        <end position="107"/>
    </location>
</feature>
<dbReference type="EMBL" id="JACVVK020000073">
    <property type="protein sequence ID" value="KAK7495700.1"/>
    <property type="molecule type" value="Genomic_DNA"/>
</dbReference>
<gene>
    <name evidence="2" type="ORF">BaRGS_00013147</name>
</gene>
<protein>
    <submittedName>
        <fullName evidence="2">Uncharacterized protein</fullName>
    </submittedName>
</protein>
<dbReference type="AlphaFoldDB" id="A0ABD0L936"/>
<comment type="caution">
    <text evidence="2">The sequence shown here is derived from an EMBL/GenBank/DDBJ whole genome shotgun (WGS) entry which is preliminary data.</text>
</comment>
<dbReference type="Proteomes" id="UP001519460">
    <property type="component" value="Unassembled WGS sequence"/>
</dbReference>
<organism evidence="2 3">
    <name type="scientific">Batillaria attramentaria</name>
    <dbReference type="NCBI Taxonomy" id="370345"/>
    <lineage>
        <taxon>Eukaryota</taxon>
        <taxon>Metazoa</taxon>
        <taxon>Spiralia</taxon>
        <taxon>Lophotrochozoa</taxon>
        <taxon>Mollusca</taxon>
        <taxon>Gastropoda</taxon>
        <taxon>Caenogastropoda</taxon>
        <taxon>Sorbeoconcha</taxon>
        <taxon>Cerithioidea</taxon>
        <taxon>Batillariidae</taxon>
        <taxon>Batillaria</taxon>
    </lineage>
</organism>